<evidence type="ECO:0000313" key="3">
    <source>
        <dbReference type="EMBL" id="KAA1003503.1"/>
    </source>
</evidence>
<dbReference type="PRINTS" id="PR01438">
    <property type="entry name" value="UNVRSLSTRESS"/>
</dbReference>
<comment type="similarity">
    <text evidence="1">Belongs to the universal stress protein A family.</text>
</comment>
<feature type="domain" description="UspA" evidence="2">
    <location>
        <begin position="1"/>
        <end position="146"/>
    </location>
</feature>
<name>A0A5B0GJC5_9BURK</name>
<dbReference type="EMBL" id="VTUZ01000035">
    <property type="protein sequence ID" value="KAA1003503.1"/>
    <property type="molecule type" value="Genomic_DNA"/>
</dbReference>
<dbReference type="SUPFAM" id="SSF52402">
    <property type="entry name" value="Adenine nucleotide alpha hydrolases-like"/>
    <property type="match status" value="1"/>
</dbReference>
<evidence type="ECO:0000259" key="2">
    <source>
        <dbReference type="Pfam" id="PF00582"/>
    </source>
</evidence>
<dbReference type="PANTHER" id="PTHR46268">
    <property type="entry name" value="STRESS RESPONSE PROTEIN NHAX"/>
    <property type="match status" value="1"/>
</dbReference>
<accession>A0A5B0GJC5</accession>
<dbReference type="Pfam" id="PF00582">
    <property type="entry name" value="Usp"/>
    <property type="match status" value="1"/>
</dbReference>
<dbReference type="InterPro" id="IPR006015">
    <property type="entry name" value="Universal_stress_UspA"/>
</dbReference>
<comment type="caution">
    <text evidence="3">The sequence shown here is derived from an EMBL/GenBank/DDBJ whole genome shotgun (WGS) entry which is preliminary data.</text>
</comment>
<gene>
    <name evidence="3" type="ORF">FVF58_36235</name>
</gene>
<evidence type="ECO:0000313" key="4">
    <source>
        <dbReference type="Proteomes" id="UP000325273"/>
    </source>
</evidence>
<dbReference type="Gene3D" id="3.40.50.620">
    <property type="entry name" value="HUPs"/>
    <property type="match status" value="1"/>
</dbReference>
<evidence type="ECO:0000256" key="1">
    <source>
        <dbReference type="ARBA" id="ARBA00008791"/>
    </source>
</evidence>
<dbReference type="RefSeq" id="WP_149674524.1">
    <property type="nucleotide sequence ID" value="NZ_VTUZ01000035.1"/>
</dbReference>
<dbReference type="CDD" id="cd00293">
    <property type="entry name" value="USP-like"/>
    <property type="match status" value="1"/>
</dbReference>
<dbReference type="InterPro" id="IPR014729">
    <property type="entry name" value="Rossmann-like_a/b/a_fold"/>
</dbReference>
<sequence>MYQKIVVALDGSESSRWALYEALEFAQLTQARLHAVYIVHPWCLSRYAGYFDPEQLRKVLREDGRVALDEARRAMTERGVPGDTEIDETEDAADDIAHCLARCAQRQGAGLVVMGTQGRHGIGRCLLGSVAEAFLRRADVPVLLVRSPQDQDEMPSGL</sequence>
<protein>
    <submittedName>
        <fullName evidence="3">Universal stress protein</fullName>
    </submittedName>
</protein>
<dbReference type="InterPro" id="IPR006016">
    <property type="entry name" value="UspA"/>
</dbReference>
<dbReference type="PANTHER" id="PTHR46268:SF6">
    <property type="entry name" value="UNIVERSAL STRESS PROTEIN UP12"/>
    <property type="match status" value="1"/>
</dbReference>
<proteinExistence type="inferred from homology"/>
<dbReference type="AlphaFoldDB" id="A0A5B0GJC5"/>
<reference evidence="3 4" key="1">
    <citation type="submission" date="2019-08" db="EMBL/GenBank/DDBJ databases">
        <title>Paraburkholderia sp. DCY113.</title>
        <authorList>
            <person name="Kang J."/>
        </authorList>
    </citation>
    <scope>NUCLEOTIDE SEQUENCE [LARGE SCALE GENOMIC DNA]</scope>
    <source>
        <strain evidence="3 4">DCY113</strain>
    </source>
</reference>
<dbReference type="Proteomes" id="UP000325273">
    <property type="component" value="Unassembled WGS sequence"/>
</dbReference>
<organism evidence="3 4">
    <name type="scientific">Paraburkholderia panacisoli</name>
    <dbReference type="NCBI Taxonomy" id="2603818"/>
    <lineage>
        <taxon>Bacteria</taxon>
        <taxon>Pseudomonadati</taxon>
        <taxon>Pseudomonadota</taxon>
        <taxon>Betaproteobacteria</taxon>
        <taxon>Burkholderiales</taxon>
        <taxon>Burkholderiaceae</taxon>
        <taxon>Paraburkholderia</taxon>
    </lineage>
</organism>
<keyword evidence="4" id="KW-1185">Reference proteome</keyword>